<dbReference type="GO" id="GO:0016787">
    <property type="term" value="F:hydrolase activity"/>
    <property type="evidence" value="ECO:0007669"/>
    <property type="project" value="UniProtKB-KW"/>
</dbReference>
<accession>K0KM21</accession>
<dbReference type="InterPro" id="IPR004843">
    <property type="entry name" value="Calcineurin-like_PHP"/>
</dbReference>
<dbReference type="PANTHER" id="PTHR13315">
    <property type="entry name" value="METALLO PHOSPHOESTERASE RELATED"/>
    <property type="match status" value="1"/>
</dbReference>
<sequence length="481" mass="55733">MDQISYRGRGDKPTEMNNDEGLNFSVNNRFRFKPEKKNIKKSIFLKFNWKLILITLVAWVFIINHYERRVVSQAMNRCAWSNWENWDNVNNEPHRIALLADPQIMDEYSYPGRPWLINWITQKILDNYHKRNWNFIQNKLDPDSTIFLGDLFDGGRNWDDEDWIQEYKRFNSIYYKKPNRKTIMTLPGNHDIGFGDTVNITSLERFKTFFGDTSSIHQLGNHTIVLLDTISLSDSIAPEVRKHPQQVLDSLSEYDPNENPRILLSHVPLYRFPEQQPCGPLRESNKPFPVMKGNQYQTVIDYEISQDILTKIRPKIAFSGDDHDYCHVSHEYNHPVGGKAKADEITVKSCSMNMGISKPAFQLLSLNNPKGTTSSETYKTNICFLPLPFRSLKAYITMGILNLILYLIIFLLPQKWALVTNKFKALVADSEAKFQLPIATEITPSYQPVLVLEKDILGFFINGVIIIIGVLSLFSVYYNAF</sequence>
<name>K0KM21_WICCF</name>
<dbReference type="STRING" id="1206466.K0KM21"/>
<dbReference type="FunCoup" id="K0KM21">
    <property type="interactions" value="545"/>
</dbReference>
<protein>
    <submittedName>
        <fullName evidence="8">Metallophosphoesterase 1</fullName>
        <ecNumber evidence="8">3.1.-.-</ecNumber>
    </submittedName>
</protein>
<dbReference type="PANTHER" id="PTHR13315:SF4">
    <property type="entry name" value="METALLOPHOSPHOESTERASE, ISOFORM E"/>
    <property type="match status" value="1"/>
</dbReference>
<keyword evidence="4 6" id="KW-0472">Membrane</keyword>
<feature type="domain" description="Calcineurin-like phosphoesterase" evidence="7">
    <location>
        <begin position="95"/>
        <end position="324"/>
    </location>
</feature>
<keyword evidence="2 6" id="KW-0812">Transmembrane</keyword>
<dbReference type="AlphaFoldDB" id="K0KM21"/>
<comment type="subcellular location">
    <subcellularLocation>
        <location evidence="1">Membrane</location>
        <topology evidence="1">Multi-pass membrane protein</topology>
    </subcellularLocation>
</comment>
<gene>
    <name evidence="8" type="ORF">BN7_2799</name>
</gene>
<comment type="caution">
    <text evidence="8">The sequence shown here is derived from an EMBL/GenBank/DDBJ whole genome shotgun (WGS) entry which is preliminary data.</text>
</comment>
<evidence type="ECO:0000259" key="7">
    <source>
        <dbReference type="Pfam" id="PF00149"/>
    </source>
</evidence>
<reference evidence="8 9" key="1">
    <citation type="journal article" date="2012" name="Eukaryot. Cell">
        <title>Draft genome sequence of Wickerhamomyces ciferrii NRRL Y-1031 F-60-10.</title>
        <authorList>
            <person name="Schneider J."/>
            <person name="Andrea H."/>
            <person name="Blom J."/>
            <person name="Jaenicke S."/>
            <person name="Ruckert C."/>
            <person name="Schorsch C."/>
            <person name="Szczepanowski R."/>
            <person name="Farwick M."/>
            <person name="Goesmann A."/>
            <person name="Puhler A."/>
            <person name="Schaffer S."/>
            <person name="Tauch A."/>
            <person name="Kohler T."/>
            <person name="Brinkrolf K."/>
        </authorList>
    </citation>
    <scope>NUCLEOTIDE SEQUENCE [LARGE SCALE GENOMIC DNA]</scope>
    <source>
        <strain evidence="9">ATCC 14091 / BCRC 22168 / CBS 111 / JCM 3599 / NBRC 0793 / NRRL Y-1031 F-60-10</strain>
    </source>
</reference>
<dbReference type="Proteomes" id="UP000009328">
    <property type="component" value="Unassembled WGS sequence"/>
</dbReference>
<dbReference type="InParanoid" id="K0KM21"/>
<dbReference type="SUPFAM" id="SSF56300">
    <property type="entry name" value="Metallo-dependent phosphatases"/>
    <property type="match status" value="1"/>
</dbReference>
<keyword evidence="8" id="KW-0378">Hydrolase</keyword>
<feature type="transmembrane region" description="Helical" evidence="6">
    <location>
        <begin position="456"/>
        <end position="478"/>
    </location>
</feature>
<feature type="transmembrane region" description="Helical" evidence="6">
    <location>
        <begin position="392"/>
        <end position="412"/>
    </location>
</feature>
<evidence type="ECO:0000256" key="3">
    <source>
        <dbReference type="ARBA" id="ARBA00022989"/>
    </source>
</evidence>
<dbReference type="InterPro" id="IPR033308">
    <property type="entry name" value="PGAP5/Cdc1/Ted1"/>
</dbReference>
<dbReference type="GO" id="GO:0006506">
    <property type="term" value="P:GPI anchor biosynthetic process"/>
    <property type="evidence" value="ECO:0007669"/>
    <property type="project" value="InterPro"/>
</dbReference>
<dbReference type="InterPro" id="IPR029052">
    <property type="entry name" value="Metallo-depent_PP-like"/>
</dbReference>
<dbReference type="GO" id="GO:0016020">
    <property type="term" value="C:membrane"/>
    <property type="evidence" value="ECO:0007669"/>
    <property type="project" value="UniProtKB-SubCell"/>
</dbReference>
<dbReference type="EC" id="3.1.-.-" evidence="8"/>
<feature type="transmembrane region" description="Helical" evidence="6">
    <location>
        <begin position="47"/>
        <end position="66"/>
    </location>
</feature>
<keyword evidence="3 6" id="KW-1133">Transmembrane helix</keyword>
<dbReference type="HOGENOM" id="CLU_011607_0_0_1"/>
<dbReference type="Pfam" id="PF00149">
    <property type="entry name" value="Metallophos"/>
    <property type="match status" value="1"/>
</dbReference>
<keyword evidence="9" id="KW-1185">Reference proteome</keyword>
<dbReference type="EMBL" id="CAIF01000073">
    <property type="protein sequence ID" value="CCH43252.1"/>
    <property type="molecule type" value="Genomic_DNA"/>
</dbReference>
<organism evidence="8 9">
    <name type="scientific">Wickerhamomyces ciferrii (strain ATCC 14091 / BCRC 22168 / CBS 111 / JCM 3599 / NBRC 0793 / NRRL Y-1031 F-60-10)</name>
    <name type="common">Yeast</name>
    <name type="synonym">Pichia ciferrii</name>
    <dbReference type="NCBI Taxonomy" id="1206466"/>
    <lineage>
        <taxon>Eukaryota</taxon>
        <taxon>Fungi</taxon>
        <taxon>Dikarya</taxon>
        <taxon>Ascomycota</taxon>
        <taxon>Saccharomycotina</taxon>
        <taxon>Saccharomycetes</taxon>
        <taxon>Phaffomycetales</taxon>
        <taxon>Wickerhamomycetaceae</taxon>
        <taxon>Wickerhamomyces</taxon>
    </lineage>
</organism>
<feature type="region of interest" description="Disordered" evidence="5">
    <location>
        <begin position="1"/>
        <end position="20"/>
    </location>
</feature>
<proteinExistence type="predicted"/>
<evidence type="ECO:0000256" key="1">
    <source>
        <dbReference type="ARBA" id="ARBA00004141"/>
    </source>
</evidence>
<dbReference type="GO" id="GO:0005783">
    <property type="term" value="C:endoplasmic reticulum"/>
    <property type="evidence" value="ECO:0007669"/>
    <property type="project" value="TreeGrafter"/>
</dbReference>
<evidence type="ECO:0000256" key="4">
    <source>
        <dbReference type="ARBA" id="ARBA00023136"/>
    </source>
</evidence>
<evidence type="ECO:0000256" key="5">
    <source>
        <dbReference type="SAM" id="MobiDB-lite"/>
    </source>
</evidence>
<dbReference type="FunFam" id="3.60.21.10:FF:000093">
    <property type="entry name" value="Cell division cycle-related protein"/>
    <property type="match status" value="1"/>
</dbReference>
<dbReference type="Gene3D" id="3.60.21.10">
    <property type="match status" value="1"/>
</dbReference>
<dbReference type="eggNOG" id="KOG3662">
    <property type="taxonomic scope" value="Eukaryota"/>
</dbReference>
<evidence type="ECO:0000313" key="8">
    <source>
        <dbReference type="EMBL" id="CCH43252.1"/>
    </source>
</evidence>
<evidence type="ECO:0000256" key="2">
    <source>
        <dbReference type="ARBA" id="ARBA00022692"/>
    </source>
</evidence>
<evidence type="ECO:0000256" key="6">
    <source>
        <dbReference type="SAM" id="Phobius"/>
    </source>
</evidence>
<evidence type="ECO:0000313" key="9">
    <source>
        <dbReference type="Proteomes" id="UP000009328"/>
    </source>
</evidence>